<evidence type="ECO:0008006" key="3">
    <source>
        <dbReference type="Google" id="ProtNLM"/>
    </source>
</evidence>
<sequence>MTKYNFKSANEISSKYEHLKKKLPINSAGYDPKTVDDFIDNITIFLSELEDQLNSAQTALAKLETLQSDNQILWSKLKSVRDCIQKLGKGEYDPKTSFVNNKTLPNLDDIEQELKNEYN</sequence>
<keyword evidence="2" id="KW-1185">Reference proteome</keyword>
<protein>
    <recommendedName>
        <fullName evidence="3">DivIVA domain-containing protein</fullName>
    </recommendedName>
</protein>
<name>A0A084EVQ6_9BACT</name>
<reference evidence="1 2" key="1">
    <citation type="submission" date="2014-02" db="EMBL/GenBank/DDBJ databases">
        <title>Genome sequence of Ureaplasma diversum strain 246.</title>
        <authorList>
            <person name="Sirand-Pugnet P."/>
            <person name="Breton M."/>
            <person name="Dordet-Frisoni E."/>
            <person name="Baranowski E."/>
            <person name="Barre A."/>
            <person name="Couture C."/>
            <person name="Dupuy V."/>
            <person name="Gaurivaud P."/>
            <person name="Jacob D."/>
            <person name="Lemaitre C."/>
            <person name="Manso-Silvan L."/>
            <person name="Nikolski M."/>
            <person name="Nouvel L.-X."/>
            <person name="Poumarat F."/>
            <person name="Tardy F."/>
            <person name="Thebault P."/>
            <person name="Theil S."/>
            <person name="Citti C."/>
            <person name="Thiaucourt F."/>
            <person name="Blanchard A."/>
        </authorList>
    </citation>
    <scope>NUCLEOTIDE SEQUENCE [LARGE SCALE GENOMIC DNA]</scope>
    <source>
        <strain evidence="1 2">NCTC 246</strain>
    </source>
</reference>
<proteinExistence type="predicted"/>
<accession>A0A084EVQ6</accession>
<evidence type="ECO:0000313" key="2">
    <source>
        <dbReference type="Proteomes" id="UP000028537"/>
    </source>
</evidence>
<dbReference type="Proteomes" id="UP000028537">
    <property type="component" value="Unassembled WGS sequence"/>
</dbReference>
<dbReference type="RefSeq" id="WP_038103623.1">
    <property type="nucleotide sequence ID" value="NZ_JFDP01000089.1"/>
</dbReference>
<gene>
    <name evidence="1" type="ORF">UDIV_7070</name>
</gene>
<dbReference type="EMBL" id="JFDP01000089">
    <property type="protein sequence ID" value="KEZ22048.1"/>
    <property type="molecule type" value="Genomic_DNA"/>
</dbReference>
<dbReference type="AlphaFoldDB" id="A0A084EVQ6"/>
<comment type="caution">
    <text evidence="1">The sequence shown here is derived from an EMBL/GenBank/DDBJ whole genome shotgun (WGS) entry which is preliminary data.</text>
</comment>
<evidence type="ECO:0000313" key="1">
    <source>
        <dbReference type="EMBL" id="KEZ22048.1"/>
    </source>
</evidence>
<organism evidence="1 2">
    <name type="scientific">Ureaplasma diversum NCTC 246</name>
    <dbReference type="NCBI Taxonomy" id="1188241"/>
    <lineage>
        <taxon>Bacteria</taxon>
        <taxon>Bacillati</taxon>
        <taxon>Mycoplasmatota</taxon>
        <taxon>Mycoplasmoidales</taxon>
        <taxon>Mycoplasmoidaceae</taxon>
        <taxon>Ureaplasma</taxon>
    </lineage>
</organism>